<dbReference type="InterPro" id="IPR050214">
    <property type="entry name" value="Cys_Synth/Cystath_Beta-Synth"/>
</dbReference>
<dbReference type="PANTHER" id="PTHR10314">
    <property type="entry name" value="CYSTATHIONINE BETA-SYNTHASE"/>
    <property type="match status" value="1"/>
</dbReference>
<gene>
    <name evidence="2" type="ORF">HX837_01665</name>
</gene>
<comment type="caution">
    <text evidence="2">The sequence shown here is derived from an EMBL/GenBank/DDBJ whole genome shotgun (WGS) entry which is preliminary data.</text>
</comment>
<reference evidence="2 3" key="1">
    <citation type="journal article" date="2019" name="Environ. Microbiol.">
        <title>Genomics insights into ecotype formation of ammonia-oxidizing archaea in the deep ocean.</title>
        <authorList>
            <person name="Wang Y."/>
            <person name="Huang J.M."/>
            <person name="Cui G.J."/>
            <person name="Nunoura T."/>
            <person name="Takaki Y."/>
            <person name="Li W.L."/>
            <person name="Li J."/>
            <person name="Gao Z.M."/>
            <person name="Takai K."/>
            <person name="Zhang A.Q."/>
            <person name="Stepanauskas R."/>
        </authorList>
    </citation>
    <scope>NUCLEOTIDE SEQUENCE [LARGE SCALE GENOMIC DNA]</scope>
    <source>
        <strain evidence="2 3">L15b</strain>
    </source>
</reference>
<protein>
    <submittedName>
        <fullName evidence="2">Pyridoxal-phosphate dependent enzyme</fullName>
    </submittedName>
</protein>
<dbReference type="AlphaFoldDB" id="A0A7K4MNL1"/>
<dbReference type="SUPFAM" id="SSF53686">
    <property type="entry name" value="Tryptophan synthase beta subunit-like PLP-dependent enzymes"/>
    <property type="match status" value="1"/>
</dbReference>
<evidence type="ECO:0000313" key="2">
    <source>
        <dbReference type="EMBL" id="NWJ42919.1"/>
    </source>
</evidence>
<dbReference type="InterPro" id="IPR001926">
    <property type="entry name" value="TrpB-like_PALP"/>
</dbReference>
<dbReference type="Gene3D" id="3.40.50.1100">
    <property type="match status" value="4"/>
</dbReference>
<sequence length="512" mass="55681">MTEGIDNALLERFEQEVWSKVPHLEEKDGEAKVVNATPLIDITEDFKECAKNVYKLNLDDADLKVLGKFDSALLTGSIKVRPAANIIHDAIVTGKLRSGQTVIEATSGNFGIALGLLSKLELNVIALVSRKLQEGVFEELRNVNIQTMDLDMDICPAPGMEGKQDLLVAKASAVNIRSQLSNLGFDTDIFDKASSEIESLLASQDIINLAKYLAKIYGFFCPEQYDSQLNIDAHRTVTAAEIDQQLHEKGDSLEGYSIFCTFGTGGTSGGLSRYMSEKYGKKSVYVIFPPTNQDVAGIRTKGNADGLTLYEPEIYAAEQEMDWEQAKLLLKFFAEKGHDIGESSALELYAALQKASSEGGGKFVVMICDGIEKYKKNLASIGQEGPMQVSLQEANAGNYDKVIWIHAQYTPLEQGIELIAKSLGIDKSKISVPDARTAQELLTTRQIPEALSKDLEGDGKPLLVCMAGKTSLMAAKVLATKGVITDSLIGGITELPEGKTKQLSDLIKQAQV</sequence>
<accession>A0A7K4MNL1</accession>
<evidence type="ECO:0000259" key="1">
    <source>
        <dbReference type="Pfam" id="PF00291"/>
    </source>
</evidence>
<feature type="domain" description="Tryptophan synthase beta chain-like PALP" evidence="1">
    <location>
        <begin position="61"/>
        <end position="369"/>
    </location>
</feature>
<organism evidence="2 3">
    <name type="scientific">Marine Group I thaumarchaeote</name>
    <dbReference type="NCBI Taxonomy" id="2511932"/>
    <lineage>
        <taxon>Archaea</taxon>
        <taxon>Nitrososphaerota</taxon>
        <taxon>Marine Group I</taxon>
    </lineage>
</organism>
<dbReference type="InterPro" id="IPR036052">
    <property type="entry name" value="TrpB-like_PALP_sf"/>
</dbReference>
<name>A0A7K4MNL1_9ARCH</name>
<dbReference type="Pfam" id="PF00291">
    <property type="entry name" value="PALP"/>
    <property type="match status" value="1"/>
</dbReference>
<proteinExistence type="predicted"/>
<dbReference type="EMBL" id="JACASV010000006">
    <property type="protein sequence ID" value="NWJ42919.1"/>
    <property type="molecule type" value="Genomic_DNA"/>
</dbReference>
<dbReference type="Proteomes" id="UP000523105">
    <property type="component" value="Unassembled WGS sequence"/>
</dbReference>
<evidence type="ECO:0000313" key="3">
    <source>
        <dbReference type="Proteomes" id="UP000523105"/>
    </source>
</evidence>